<dbReference type="PANTHER" id="PTHR32063:SF77">
    <property type="entry name" value="ACR FAMILY TRANSPORT PROTEIN"/>
    <property type="match status" value="1"/>
</dbReference>
<evidence type="ECO:0000313" key="2">
    <source>
        <dbReference type="EMBL" id="NUB45840.1"/>
    </source>
</evidence>
<dbReference type="EMBL" id="WHUT02000009">
    <property type="protein sequence ID" value="NUB45840.1"/>
    <property type="molecule type" value="Genomic_DNA"/>
</dbReference>
<gene>
    <name evidence="2" type="ORF">GEU84_015680</name>
</gene>
<dbReference type="RefSeq" id="WP_174539916.1">
    <property type="nucleotide sequence ID" value="NZ_WHUT02000009.1"/>
</dbReference>
<feature type="transmembrane region" description="Helical" evidence="1">
    <location>
        <begin position="36"/>
        <end position="58"/>
    </location>
</feature>
<organism evidence="2 3">
    <name type="scientific">Fertoeibacter niger</name>
    <dbReference type="NCBI Taxonomy" id="2656921"/>
    <lineage>
        <taxon>Bacteria</taxon>
        <taxon>Pseudomonadati</taxon>
        <taxon>Pseudomonadota</taxon>
        <taxon>Alphaproteobacteria</taxon>
        <taxon>Rhodobacterales</taxon>
        <taxon>Paracoccaceae</taxon>
        <taxon>Fertoeibacter</taxon>
    </lineage>
</organism>
<keyword evidence="1" id="KW-0472">Membrane</keyword>
<evidence type="ECO:0000256" key="1">
    <source>
        <dbReference type="SAM" id="Phobius"/>
    </source>
</evidence>
<comment type="caution">
    <text evidence="2">The sequence shown here is derived from an EMBL/GenBank/DDBJ whole genome shotgun (WGS) entry which is preliminary data.</text>
</comment>
<dbReference type="PRINTS" id="PR00702">
    <property type="entry name" value="ACRIFLAVINRP"/>
</dbReference>
<sequence>EIQAELTASFGNAMIMGLMLVLTVLILLFKSVIQPFTILFSLPLAIGGVAAALIITGSAVSMPVLIGILMLMGIVTKNAILLIDFAIEMQHQGMDRVKAVMEAGHKRARPIVMTSIAMSAGMLPSALGVGEGGSFRAPMATAVIGGIIVSTVLSLVVVPSFYLIMDDLSWLLGKIFSRFIGPKEAEPDEPAASVLAAQIAARESDIAALTARIGGLEAQLGPRRPPIPLHVAE</sequence>
<dbReference type="Proteomes" id="UP000484076">
    <property type="component" value="Unassembled WGS sequence"/>
</dbReference>
<evidence type="ECO:0000313" key="3">
    <source>
        <dbReference type="Proteomes" id="UP000484076"/>
    </source>
</evidence>
<feature type="non-terminal residue" evidence="2">
    <location>
        <position position="1"/>
    </location>
</feature>
<keyword evidence="1" id="KW-1133">Transmembrane helix</keyword>
<feature type="transmembrane region" description="Helical" evidence="1">
    <location>
        <begin position="64"/>
        <end position="87"/>
    </location>
</feature>
<dbReference type="Gene3D" id="1.20.1640.10">
    <property type="entry name" value="Multidrug efflux transporter AcrB transmembrane domain"/>
    <property type="match status" value="1"/>
</dbReference>
<dbReference type="PANTHER" id="PTHR32063">
    <property type="match status" value="1"/>
</dbReference>
<keyword evidence="3" id="KW-1185">Reference proteome</keyword>
<feature type="transmembrane region" description="Helical" evidence="1">
    <location>
        <begin position="139"/>
        <end position="164"/>
    </location>
</feature>
<dbReference type="InterPro" id="IPR001036">
    <property type="entry name" value="Acrflvin-R"/>
</dbReference>
<proteinExistence type="predicted"/>
<dbReference type="Pfam" id="PF00873">
    <property type="entry name" value="ACR_tran"/>
    <property type="match status" value="1"/>
</dbReference>
<dbReference type="GO" id="GO:0005886">
    <property type="term" value="C:plasma membrane"/>
    <property type="evidence" value="ECO:0007669"/>
    <property type="project" value="TreeGrafter"/>
</dbReference>
<dbReference type="SUPFAM" id="SSF82866">
    <property type="entry name" value="Multidrug efflux transporter AcrB transmembrane domain"/>
    <property type="match status" value="1"/>
</dbReference>
<feature type="transmembrane region" description="Helical" evidence="1">
    <location>
        <begin position="108"/>
        <end position="127"/>
    </location>
</feature>
<protein>
    <submittedName>
        <fullName evidence="2">Efflux RND transporter permease subunit</fullName>
    </submittedName>
</protein>
<dbReference type="AlphaFoldDB" id="A0A8X8KQ56"/>
<dbReference type="GO" id="GO:0042910">
    <property type="term" value="F:xenobiotic transmembrane transporter activity"/>
    <property type="evidence" value="ECO:0007669"/>
    <property type="project" value="TreeGrafter"/>
</dbReference>
<keyword evidence="1" id="KW-0812">Transmembrane</keyword>
<name>A0A8X8KQ56_9RHOB</name>
<feature type="transmembrane region" description="Helical" evidence="1">
    <location>
        <begin position="6"/>
        <end position="29"/>
    </location>
</feature>
<reference evidence="2" key="1">
    <citation type="submission" date="2020-05" db="EMBL/GenBank/DDBJ databases">
        <title>Fertoebacter nigrum gen. nov., sp. nov., a new member of the family Rhodobacteraceae.</title>
        <authorList>
            <person name="Szuroczki S."/>
            <person name="Abbaszade G."/>
            <person name="Buni D."/>
            <person name="Schumann P."/>
            <person name="Toth E."/>
        </authorList>
    </citation>
    <scope>NUCLEOTIDE SEQUENCE</scope>
    <source>
        <strain evidence="2">RG-N-1a</strain>
    </source>
</reference>
<accession>A0A8X8KQ56</accession>